<name>A0A8X6M0J5_TRICU</name>
<gene>
    <name evidence="2" type="ORF">TNCT_726141</name>
</gene>
<protein>
    <submittedName>
        <fullName evidence="2">Uncharacterized protein</fullName>
    </submittedName>
</protein>
<comment type="caution">
    <text evidence="2">The sequence shown here is derived from an EMBL/GenBank/DDBJ whole genome shotgun (WGS) entry which is preliminary data.</text>
</comment>
<feature type="region of interest" description="Disordered" evidence="1">
    <location>
        <begin position="51"/>
        <end position="107"/>
    </location>
</feature>
<dbReference type="Proteomes" id="UP000887116">
    <property type="component" value="Unassembled WGS sequence"/>
</dbReference>
<proteinExistence type="predicted"/>
<accession>A0A8X6M0J5</accession>
<reference evidence="2" key="1">
    <citation type="submission" date="2020-07" db="EMBL/GenBank/DDBJ databases">
        <title>Multicomponent nature underlies the extraordinary mechanical properties of spider dragline silk.</title>
        <authorList>
            <person name="Kono N."/>
            <person name="Nakamura H."/>
            <person name="Mori M."/>
            <person name="Yoshida Y."/>
            <person name="Ohtoshi R."/>
            <person name="Malay A.D."/>
            <person name="Moran D.A.P."/>
            <person name="Tomita M."/>
            <person name="Numata K."/>
            <person name="Arakawa K."/>
        </authorList>
    </citation>
    <scope>NUCLEOTIDE SEQUENCE</scope>
</reference>
<dbReference type="AlphaFoldDB" id="A0A8X6M0J5"/>
<sequence length="107" mass="11869">MHLCETLRPLSQGEDVSLSSATGSKEFTFSGEEKFLKDALQDSIHKSQRKNLTFSFLHPPKAKGSKRSLNSLPTDSREAATELPYQHFKFSPGSSRGAPQTTKKKSK</sequence>
<dbReference type="EMBL" id="BMAO01018973">
    <property type="protein sequence ID" value="GFR27532.1"/>
    <property type="molecule type" value="Genomic_DNA"/>
</dbReference>
<feature type="compositionally biased region" description="Polar residues" evidence="1">
    <location>
        <begin position="92"/>
        <end position="101"/>
    </location>
</feature>
<organism evidence="2 3">
    <name type="scientific">Trichonephila clavata</name>
    <name type="common">Joro spider</name>
    <name type="synonym">Nephila clavata</name>
    <dbReference type="NCBI Taxonomy" id="2740835"/>
    <lineage>
        <taxon>Eukaryota</taxon>
        <taxon>Metazoa</taxon>
        <taxon>Ecdysozoa</taxon>
        <taxon>Arthropoda</taxon>
        <taxon>Chelicerata</taxon>
        <taxon>Arachnida</taxon>
        <taxon>Araneae</taxon>
        <taxon>Araneomorphae</taxon>
        <taxon>Entelegynae</taxon>
        <taxon>Araneoidea</taxon>
        <taxon>Nephilidae</taxon>
        <taxon>Trichonephila</taxon>
    </lineage>
</organism>
<evidence type="ECO:0000256" key="1">
    <source>
        <dbReference type="SAM" id="MobiDB-lite"/>
    </source>
</evidence>
<feature type="region of interest" description="Disordered" evidence="1">
    <location>
        <begin position="1"/>
        <end position="21"/>
    </location>
</feature>
<keyword evidence="3" id="KW-1185">Reference proteome</keyword>
<evidence type="ECO:0000313" key="2">
    <source>
        <dbReference type="EMBL" id="GFR27532.1"/>
    </source>
</evidence>
<evidence type="ECO:0000313" key="3">
    <source>
        <dbReference type="Proteomes" id="UP000887116"/>
    </source>
</evidence>